<evidence type="ECO:0000313" key="1">
    <source>
        <dbReference type="EMBL" id="KAF2611222.1"/>
    </source>
</evidence>
<dbReference type="AlphaFoldDB" id="A0A8S9JBY1"/>
<reference evidence="2 3" key="3">
    <citation type="journal article" date="2020" name="BMC Genomics">
        <title>Intraspecific diversification of the crop wild relative Brassica cretica Lam. using demographic model selection.</title>
        <authorList>
            <person name="Kioukis A."/>
            <person name="Michalopoulou V.A."/>
            <person name="Briers L."/>
            <person name="Pirintsos S."/>
            <person name="Studholme D.J."/>
            <person name="Pavlidis P."/>
            <person name="Sarris P.F."/>
        </authorList>
    </citation>
    <scope>NUCLEOTIDE SEQUENCE [LARGE SCALE GENOMIC DNA]</scope>
    <source>
        <strain evidence="3">cv. PFS-1207/04</strain>
        <strain evidence="2">PFS-1207/04</strain>
    </source>
</reference>
<reference evidence="1" key="1">
    <citation type="submission" date="2019-12" db="EMBL/GenBank/DDBJ databases">
        <title>Genome sequencing and annotation of Brassica cretica.</title>
        <authorList>
            <person name="Studholme D.J."/>
            <person name="Sarris P.F."/>
        </authorList>
    </citation>
    <scope>NUCLEOTIDE SEQUENCE</scope>
    <source>
        <strain evidence="1">PFS-102/07</strain>
        <tissue evidence="1">Leaf</tissue>
    </source>
</reference>
<protein>
    <submittedName>
        <fullName evidence="1">Uncharacterized protein</fullName>
    </submittedName>
</protein>
<dbReference type="EMBL" id="QGKY02000089">
    <property type="protein sequence ID" value="KAF2611222.1"/>
    <property type="molecule type" value="Genomic_DNA"/>
</dbReference>
<proteinExistence type="predicted"/>
<organism evidence="1">
    <name type="scientific">Brassica cretica</name>
    <name type="common">Mustard</name>
    <dbReference type="NCBI Taxonomy" id="69181"/>
    <lineage>
        <taxon>Eukaryota</taxon>
        <taxon>Viridiplantae</taxon>
        <taxon>Streptophyta</taxon>
        <taxon>Embryophyta</taxon>
        <taxon>Tracheophyta</taxon>
        <taxon>Spermatophyta</taxon>
        <taxon>Magnoliopsida</taxon>
        <taxon>eudicotyledons</taxon>
        <taxon>Gunneridae</taxon>
        <taxon>Pentapetalae</taxon>
        <taxon>rosids</taxon>
        <taxon>malvids</taxon>
        <taxon>Brassicales</taxon>
        <taxon>Brassicaceae</taxon>
        <taxon>Brassiceae</taxon>
        <taxon>Brassica</taxon>
    </lineage>
</organism>
<comment type="caution">
    <text evidence="1">The sequence shown here is derived from an EMBL/GenBank/DDBJ whole genome shotgun (WGS) entry which is preliminary data.</text>
</comment>
<dbReference type="EMBL" id="QGKV02000832">
    <property type="protein sequence ID" value="KAF3550091.1"/>
    <property type="molecule type" value="Genomic_DNA"/>
</dbReference>
<reference evidence="2" key="2">
    <citation type="submission" date="2019-12" db="EMBL/GenBank/DDBJ databases">
        <authorList>
            <person name="Studholme D.J."/>
            <person name="Sarris P."/>
        </authorList>
    </citation>
    <scope>NUCLEOTIDE SEQUENCE</scope>
    <source>
        <strain evidence="2">PFS-1207/04</strain>
        <tissue evidence="2">Leaf</tissue>
    </source>
</reference>
<sequence length="108" mass="12776">MVKKRCWSMMVGTRAGYLLELRLRRDCKVVGKWRFAVAVTLSTATRESIREKRLHGIFRHILWRLGGRWCFDWGYKESVDLKRFNAFNDGVKMASEFQNELSIKCISE</sequence>
<evidence type="ECO:0000313" key="2">
    <source>
        <dbReference type="EMBL" id="KAF3550091.1"/>
    </source>
</evidence>
<gene>
    <name evidence="2" type="ORF">DY000_02002047</name>
    <name evidence="1" type="ORF">F2Q70_00008534</name>
</gene>
<name>A0A8S9JBY1_BRACR</name>
<accession>A0A8S9JBY1</accession>
<evidence type="ECO:0000313" key="3">
    <source>
        <dbReference type="Proteomes" id="UP000266723"/>
    </source>
</evidence>
<keyword evidence="3" id="KW-1185">Reference proteome</keyword>
<dbReference type="Proteomes" id="UP000266723">
    <property type="component" value="Unassembled WGS sequence"/>
</dbReference>